<keyword evidence="3" id="KW-1185">Reference proteome</keyword>
<gene>
    <name evidence="2" type="ORF">JS278_02788</name>
</gene>
<evidence type="ECO:0000313" key="2">
    <source>
        <dbReference type="EMBL" id="AXE39923.1"/>
    </source>
</evidence>
<dbReference type="Proteomes" id="UP000251995">
    <property type="component" value="Chromosome"/>
</dbReference>
<feature type="region of interest" description="Disordered" evidence="1">
    <location>
        <begin position="73"/>
        <end position="100"/>
    </location>
</feature>
<organism evidence="2 3">
    <name type="scientific">Acidipropionibacterium virtanenii</name>
    <dbReference type="NCBI Taxonomy" id="2057246"/>
    <lineage>
        <taxon>Bacteria</taxon>
        <taxon>Bacillati</taxon>
        <taxon>Actinomycetota</taxon>
        <taxon>Actinomycetes</taxon>
        <taxon>Propionibacteriales</taxon>
        <taxon>Propionibacteriaceae</taxon>
        <taxon>Acidipropionibacterium</taxon>
    </lineage>
</organism>
<evidence type="ECO:0000256" key="1">
    <source>
        <dbReference type="SAM" id="MobiDB-lite"/>
    </source>
</evidence>
<protein>
    <recommendedName>
        <fullName evidence="4">Transcriptional regulator AbiEi antitoxin N-terminal domain-containing protein</fullName>
    </recommendedName>
</protein>
<sequence length="237" mass="26522">MTSAQVRAMVETGRWRRLARGVYATDLPVWEQLAWAGLLQAGEGACLGGSAAGYLYGINGQPPQIDIWVPPGRSVPRRRDTPVPKPVAKAGRSASETGGDPELERLVHEMWNPWRFHQGVRTVVGNPPRSCVEETVLDLCEGKLHSHFREEDPVIWFQRSYPPMLRGWMRAVIRPVLDSGLTTVDKLRNTLDARPQMEGGVLIRWELGQMEQGLAIGAKRKAVRRRDPRGKAHPITD</sequence>
<proteinExistence type="predicted"/>
<evidence type="ECO:0008006" key="4">
    <source>
        <dbReference type="Google" id="ProtNLM"/>
    </source>
</evidence>
<dbReference type="KEGG" id="acij:JS278_02788"/>
<reference evidence="2 3" key="1">
    <citation type="submission" date="2017-12" db="EMBL/GenBank/DDBJ databases">
        <title>The whole genome sequence of the Acidipropionibacterium virtanenii sp. nov. type strain JS278.</title>
        <authorList>
            <person name="Laine P."/>
            <person name="Deptula P."/>
            <person name="Varmanen P."/>
            <person name="Auvinen P."/>
        </authorList>
    </citation>
    <scope>NUCLEOTIDE SEQUENCE [LARGE SCALE GENOMIC DNA]</scope>
    <source>
        <strain evidence="2 3">JS278</strain>
    </source>
</reference>
<name>A0A344UXC5_9ACTN</name>
<dbReference type="AlphaFoldDB" id="A0A344UXC5"/>
<evidence type="ECO:0000313" key="3">
    <source>
        <dbReference type="Proteomes" id="UP000251995"/>
    </source>
</evidence>
<dbReference type="EMBL" id="CP025198">
    <property type="protein sequence ID" value="AXE39923.1"/>
    <property type="molecule type" value="Genomic_DNA"/>
</dbReference>
<accession>A0A344UXC5</accession>